<dbReference type="Proteomes" id="UP000002220">
    <property type="component" value="Chromosome"/>
</dbReference>
<sequence length="62" mass="7434">MNKWGIWFWLRSLLIEWKQKKLFSPEVTEWLILIAISGMVISAIFFSRQSSEKETEADEEQK</sequence>
<name>D5SSU0_PLAL2</name>
<dbReference type="HOGENOM" id="CLU_2900291_0_0_0"/>
<evidence type="ECO:0000313" key="2">
    <source>
        <dbReference type="EMBL" id="ADG68891.1"/>
    </source>
</evidence>
<dbReference type="STRING" id="521674.Plim_3072"/>
<accession>D5SSU0</accession>
<keyword evidence="1" id="KW-0472">Membrane</keyword>
<dbReference type="EMBL" id="CP001744">
    <property type="protein sequence ID" value="ADG68891.1"/>
    <property type="molecule type" value="Genomic_DNA"/>
</dbReference>
<organism evidence="2 3">
    <name type="scientific">Planctopirus limnophila (strain ATCC 43296 / DSM 3776 / IFAM 1008 / Mu 290)</name>
    <name type="common">Planctomyces limnophilus</name>
    <dbReference type="NCBI Taxonomy" id="521674"/>
    <lineage>
        <taxon>Bacteria</taxon>
        <taxon>Pseudomonadati</taxon>
        <taxon>Planctomycetota</taxon>
        <taxon>Planctomycetia</taxon>
        <taxon>Planctomycetales</taxon>
        <taxon>Planctomycetaceae</taxon>
        <taxon>Planctopirus</taxon>
    </lineage>
</organism>
<gene>
    <name evidence="2" type="ordered locus">Plim_3072</name>
</gene>
<reference evidence="2 3" key="1">
    <citation type="journal article" date="2010" name="Stand. Genomic Sci.">
        <title>Complete genome sequence of Planctomyces limnophilus type strain (Mu 290).</title>
        <authorList>
            <person name="Labutti K."/>
            <person name="Sikorski J."/>
            <person name="Schneider S."/>
            <person name="Nolan M."/>
            <person name="Lucas S."/>
            <person name="Glavina Del Rio T."/>
            <person name="Tice H."/>
            <person name="Cheng J.F."/>
            <person name="Goodwin L."/>
            <person name="Pitluck S."/>
            <person name="Liolios K."/>
            <person name="Ivanova N."/>
            <person name="Mavromatis K."/>
            <person name="Mikhailova N."/>
            <person name="Pati A."/>
            <person name="Chen A."/>
            <person name="Palaniappan K."/>
            <person name="Land M."/>
            <person name="Hauser L."/>
            <person name="Chang Y.J."/>
            <person name="Jeffries C.D."/>
            <person name="Tindall B.J."/>
            <person name="Rohde M."/>
            <person name="Goker M."/>
            <person name="Woyke T."/>
            <person name="Bristow J."/>
            <person name="Eisen J.A."/>
            <person name="Markowitz V."/>
            <person name="Hugenholtz P."/>
            <person name="Kyrpides N.C."/>
            <person name="Klenk H.P."/>
            <person name="Lapidus A."/>
        </authorList>
    </citation>
    <scope>NUCLEOTIDE SEQUENCE [LARGE SCALE GENOMIC DNA]</scope>
    <source>
        <strain evidence="3">ATCC 43296 / DSM 3776 / IFAM 1008 / 290</strain>
    </source>
</reference>
<evidence type="ECO:0000256" key="1">
    <source>
        <dbReference type="SAM" id="Phobius"/>
    </source>
</evidence>
<dbReference type="KEGG" id="plm:Plim_3072"/>
<protein>
    <submittedName>
        <fullName evidence="2">Uncharacterized protein</fullName>
    </submittedName>
</protein>
<evidence type="ECO:0000313" key="3">
    <source>
        <dbReference type="Proteomes" id="UP000002220"/>
    </source>
</evidence>
<keyword evidence="1" id="KW-1133">Transmembrane helix</keyword>
<proteinExistence type="predicted"/>
<dbReference type="AlphaFoldDB" id="D5SSU0"/>
<keyword evidence="3" id="KW-1185">Reference proteome</keyword>
<feature type="transmembrane region" description="Helical" evidence="1">
    <location>
        <begin position="27"/>
        <end position="46"/>
    </location>
</feature>
<keyword evidence="1" id="KW-0812">Transmembrane</keyword>